<comment type="caution">
    <text evidence="3">The sequence shown here is derived from an EMBL/GenBank/DDBJ whole genome shotgun (WGS) entry which is preliminary data.</text>
</comment>
<name>A0A4Y7TK70_COPMI</name>
<evidence type="ECO:0000313" key="4">
    <source>
        <dbReference type="Proteomes" id="UP000298030"/>
    </source>
</evidence>
<organism evidence="3 4">
    <name type="scientific">Coprinellus micaceus</name>
    <name type="common">Glistening ink-cap mushroom</name>
    <name type="synonym">Coprinus micaceus</name>
    <dbReference type="NCBI Taxonomy" id="71717"/>
    <lineage>
        <taxon>Eukaryota</taxon>
        <taxon>Fungi</taxon>
        <taxon>Dikarya</taxon>
        <taxon>Basidiomycota</taxon>
        <taxon>Agaricomycotina</taxon>
        <taxon>Agaricomycetes</taxon>
        <taxon>Agaricomycetidae</taxon>
        <taxon>Agaricales</taxon>
        <taxon>Agaricineae</taxon>
        <taxon>Psathyrellaceae</taxon>
        <taxon>Coprinellus</taxon>
    </lineage>
</organism>
<feature type="transmembrane region" description="Helical" evidence="1">
    <location>
        <begin position="141"/>
        <end position="159"/>
    </location>
</feature>
<keyword evidence="1" id="KW-0472">Membrane</keyword>
<dbReference type="InterPro" id="IPR045340">
    <property type="entry name" value="DUF6533"/>
</dbReference>
<gene>
    <name evidence="3" type="ORF">FA13DRAFT_1729215</name>
</gene>
<evidence type="ECO:0000256" key="1">
    <source>
        <dbReference type="SAM" id="Phobius"/>
    </source>
</evidence>
<dbReference type="Pfam" id="PF20151">
    <property type="entry name" value="DUF6533"/>
    <property type="match status" value="1"/>
</dbReference>
<feature type="transmembrane region" description="Helical" evidence="1">
    <location>
        <begin position="31"/>
        <end position="51"/>
    </location>
</feature>
<keyword evidence="1" id="KW-1133">Transmembrane helix</keyword>
<protein>
    <recommendedName>
        <fullName evidence="2">DUF6533 domain-containing protein</fullName>
    </recommendedName>
</protein>
<feature type="transmembrane region" description="Helical" evidence="1">
    <location>
        <begin position="112"/>
        <end position="135"/>
    </location>
</feature>
<reference evidence="3 4" key="1">
    <citation type="journal article" date="2019" name="Nat. Ecol. Evol.">
        <title>Megaphylogeny resolves global patterns of mushroom evolution.</title>
        <authorList>
            <person name="Varga T."/>
            <person name="Krizsan K."/>
            <person name="Foldi C."/>
            <person name="Dima B."/>
            <person name="Sanchez-Garcia M."/>
            <person name="Sanchez-Ramirez S."/>
            <person name="Szollosi G.J."/>
            <person name="Szarkandi J.G."/>
            <person name="Papp V."/>
            <person name="Albert L."/>
            <person name="Andreopoulos W."/>
            <person name="Angelini C."/>
            <person name="Antonin V."/>
            <person name="Barry K.W."/>
            <person name="Bougher N.L."/>
            <person name="Buchanan P."/>
            <person name="Buyck B."/>
            <person name="Bense V."/>
            <person name="Catcheside P."/>
            <person name="Chovatia M."/>
            <person name="Cooper J."/>
            <person name="Damon W."/>
            <person name="Desjardin D."/>
            <person name="Finy P."/>
            <person name="Geml J."/>
            <person name="Haridas S."/>
            <person name="Hughes K."/>
            <person name="Justo A."/>
            <person name="Karasinski D."/>
            <person name="Kautmanova I."/>
            <person name="Kiss B."/>
            <person name="Kocsube S."/>
            <person name="Kotiranta H."/>
            <person name="LaButti K.M."/>
            <person name="Lechner B.E."/>
            <person name="Liimatainen K."/>
            <person name="Lipzen A."/>
            <person name="Lukacs Z."/>
            <person name="Mihaltcheva S."/>
            <person name="Morgado L.N."/>
            <person name="Niskanen T."/>
            <person name="Noordeloos M.E."/>
            <person name="Ohm R.A."/>
            <person name="Ortiz-Santana B."/>
            <person name="Ovrebo C."/>
            <person name="Racz N."/>
            <person name="Riley R."/>
            <person name="Savchenko A."/>
            <person name="Shiryaev A."/>
            <person name="Soop K."/>
            <person name="Spirin V."/>
            <person name="Szebenyi C."/>
            <person name="Tomsovsky M."/>
            <person name="Tulloss R.E."/>
            <person name="Uehling J."/>
            <person name="Grigoriev I.V."/>
            <person name="Vagvolgyi C."/>
            <person name="Papp T."/>
            <person name="Martin F.M."/>
            <person name="Miettinen O."/>
            <person name="Hibbett D.S."/>
            <person name="Nagy L.G."/>
        </authorList>
    </citation>
    <scope>NUCLEOTIDE SEQUENCE [LARGE SCALE GENOMIC DNA]</scope>
    <source>
        <strain evidence="3 4">FP101781</strain>
    </source>
</reference>
<evidence type="ECO:0000313" key="3">
    <source>
        <dbReference type="EMBL" id="TEB34583.1"/>
    </source>
</evidence>
<keyword evidence="4" id="KW-1185">Reference proteome</keyword>
<dbReference type="AlphaFoldDB" id="A0A4Y7TK70"/>
<proteinExistence type="predicted"/>
<feature type="domain" description="DUF6533" evidence="2">
    <location>
        <begin position="40"/>
        <end position="81"/>
    </location>
</feature>
<keyword evidence="1" id="KW-0812">Transmembrane</keyword>
<accession>A0A4Y7TK70</accession>
<dbReference type="Proteomes" id="UP000298030">
    <property type="component" value="Unassembled WGS sequence"/>
</dbReference>
<sequence>MDNATLATLTDLGWAHKRVAVRVGFVFSRGALLKSNFIVAASTALIALEIWNSLPDEVSLIWQSEWNIGKFLFLLCRYLVVFDLMLALYCELERDLAFCLGILTVFQRCERLFAAGSVSTVAGVAIAEIILYLRVFALSRNSRWVGAGLVIFFVVRASCQR</sequence>
<evidence type="ECO:0000259" key="2">
    <source>
        <dbReference type="Pfam" id="PF20151"/>
    </source>
</evidence>
<dbReference type="OrthoDB" id="2958007at2759"/>
<feature type="transmembrane region" description="Helical" evidence="1">
    <location>
        <begin position="71"/>
        <end position="92"/>
    </location>
</feature>
<dbReference type="EMBL" id="QPFP01000009">
    <property type="protein sequence ID" value="TEB34583.1"/>
    <property type="molecule type" value="Genomic_DNA"/>
</dbReference>